<keyword evidence="1" id="KW-0238">DNA-binding</keyword>
<dbReference type="SUPFAM" id="SSF47413">
    <property type="entry name" value="lambda repressor-like DNA-binding domains"/>
    <property type="match status" value="1"/>
</dbReference>
<dbReference type="InterPro" id="IPR050807">
    <property type="entry name" value="TransReg_Diox_bact_type"/>
</dbReference>
<dbReference type="Pfam" id="PF01381">
    <property type="entry name" value="HTH_3"/>
    <property type="match status" value="1"/>
</dbReference>
<name>A0ABP8H6I5_9BACT</name>
<dbReference type="Gene3D" id="1.10.260.40">
    <property type="entry name" value="lambda repressor-like DNA-binding domains"/>
    <property type="match status" value="1"/>
</dbReference>
<gene>
    <name evidence="3" type="ORF">GCM10023184_29560</name>
</gene>
<sequence>MDDRFTLEKKAFGIRLRQIRESKGLSQLDLEVQSNINRTEISRIENGQKNIELATIVKLAIALNVEIKSFFEEHLPERFMLNP</sequence>
<keyword evidence="4" id="KW-1185">Reference proteome</keyword>
<dbReference type="Proteomes" id="UP001501725">
    <property type="component" value="Unassembled WGS sequence"/>
</dbReference>
<evidence type="ECO:0000259" key="2">
    <source>
        <dbReference type="PROSITE" id="PS50943"/>
    </source>
</evidence>
<organism evidence="3 4">
    <name type="scientific">Flaviaesturariibacter amylovorans</name>
    <dbReference type="NCBI Taxonomy" id="1084520"/>
    <lineage>
        <taxon>Bacteria</taxon>
        <taxon>Pseudomonadati</taxon>
        <taxon>Bacteroidota</taxon>
        <taxon>Chitinophagia</taxon>
        <taxon>Chitinophagales</taxon>
        <taxon>Chitinophagaceae</taxon>
        <taxon>Flaviaestuariibacter</taxon>
    </lineage>
</organism>
<evidence type="ECO:0000313" key="3">
    <source>
        <dbReference type="EMBL" id="GAA4335039.1"/>
    </source>
</evidence>
<feature type="domain" description="HTH cro/C1-type" evidence="2">
    <location>
        <begin position="16"/>
        <end position="70"/>
    </location>
</feature>
<protein>
    <recommendedName>
        <fullName evidence="2">HTH cro/C1-type domain-containing protein</fullName>
    </recommendedName>
</protein>
<dbReference type="RefSeq" id="WP_345256652.1">
    <property type="nucleotide sequence ID" value="NZ_BAABGY010000008.1"/>
</dbReference>
<dbReference type="EMBL" id="BAABGY010000008">
    <property type="protein sequence ID" value="GAA4335039.1"/>
    <property type="molecule type" value="Genomic_DNA"/>
</dbReference>
<proteinExistence type="predicted"/>
<dbReference type="SMART" id="SM00530">
    <property type="entry name" value="HTH_XRE"/>
    <property type="match status" value="1"/>
</dbReference>
<dbReference type="CDD" id="cd00093">
    <property type="entry name" value="HTH_XRE"/>
    <property type="match status" value="1"/>
</dbReference>
<dbReference type="PROSITE" id="PS50943">
    <property type="entry name" value="HTH_CROC1"/>
    <property type="match status" value="1"/>
</dbReference>
<dbReference type="InterPro" id="IPR001387">
    <property type="entry name" value="Cro/C1-type_HTH"/>
</dbReference>
<evidence type="ECO:0000256" key="1">
    <source>
        <dbReference type="ARBA" id="ARBA00023125"/>
    </source>
</evidence>
<reference evidence="4" key="1">
    <citation type="journal article" date="2019" name="Int. J. Syst. Evol. Microbiol.">
        <title>The Global Catalogue of Microorganisms (GCM) 10K type strain sequencing project: providing services to taxonomists for standard genome sequencing and annotation.</title>
        <authorList>
            <consortium name="The Broad Institute Genomics Platform"/>
            <consortium name="The Broad Institute Genome Sequencing Center for Infectious Disease"/>
            <person name="Wu L."/>
            <person name="Ma J."/>
        </authorList>
    </citation>
    <scope>NUCLEOTIDE SEQUENCE [LARGE SCALE GENOMIC DNA]</scope>
    <source>
        <strain evidence="4">JCM 17919</strain>
    </source>
</reference>
<dbReference type="PANTHER" id="PTHR46797">
    <property type="entry name" value="HTH-TYPE TRANSCRIPTIONAL REGULATOR"/>
    <property type="match status" value="1"/>
</dbReference>
<dbReference type="InterPro" id="IPR010982">
    <property type="entry name" value="Lambda_DNA-bd_dom_sf"/>
</dbReference>
<accession>A0ABP8H6I5</accession>
<evidence type="ECO:0000313" key="4">
    <source>
        <dbReference type="Proteomes" id="UP001501725"/>
    </source>
</evidence>
<comment type="caution">
    <text evidence="3">The sequence shown here is derived from an EMBL/GenBank/DDBJ whole genome shotgun (WGS) entry which is preliminary data.</text>
</comment>
<dbReference type="PANTHER" id="PTHR46797:SF1">
    <property type="entry name" value="METHYLPHOSPHONATE SYNTHASE"/>
    <property type="match status" value="1"/>
</dbReference>